<comment type="subcellular location">
    <subcellularLocation>
        <location evidence="2">Cytoplasm</location>
    </subcellularLocation>
</comment>
<accession>A0A840C2U5</accession>
<protein>
    <recommendedName>
        <fullName evidence="2">Universal stress protein</fullName>
    </recommendedName>
</protein>
<evidence type="ECO:0000313" key="5">
    <source>
        <dbReference type="Proteomes" id="UP000577362"/>
    </source>
</evidence>
<dbReference type="GO" id="GO:0005737">
    <property type="term" value="C:cytoplasm"/>
    <property type="evidence" value="ECO:0007669"/>
    <property type="project" value="UniProtKB-SubCell"/>
</dbReference>
<dbReference type="InterPro" id="IPR006016">
    <property type="entry name" value="UspA"/>
</dbReference>
<evidence type="ECO:0000259" key="3">
    <source>
        <dbReference type="Pfam" id="PF00582"/>
    </source>
</evidence>
<dbReference type="AlphaFoldDB" id="A0A840C2U5"/>
<dbReference type="SUPFAM" id="SSF52402">
    <property type="entry name" value="Adenine nucleotide alpha hydrolases-like"/>
    <property type="match status" value="1"/>
</dbReference>
<keyword evidence="2" id="KW-0963">Cytoplasm</keyword>
<dbReference type="CDD" id="cd00293">
    <property type="entry name" value="USP-like"/>
    <property type="match status" value="1"/>
</dbReference>
<dbReference type="InterPro" id="IPR014729">
    <property type="entry name" value="Rossmann-like_a/b/a_fold"/>
</dbReference>
<dbReference type="PANTHER" id="PTHR46268:SF6">
    <property type="entry name" value="UNIVERSAL STRESS PROTEIN UP12"/>
    <property type="match status" value="1"/>
</dbReference>
<comment type="similarity">
    <text evidence="1 2">Belongs to the universal stress protein A family.</text>
</comment>
<dbReference type="PANTHER" id="PTHR46268">
    <property type="entry name" value="STRESS RESPONSE PROTEIN NHAX"/>
    <property type="match status" value="1"/>
</dbReference>
<dbReference type="InterPro" id="IPR006015">
    <property type="entry name" value="Universal_stress_UspA"/>
</dbReference>
<dbReference type="PRINTS" id="PR01438">
    <property type="entry name" value="UNVRSLSTRESS"/>
</dbReference>
<sequence>MFKSILVPVDLAEVEVSRAAIDKAVAFANASGGQVRLIYVRSILPVTFMEFVPPDFDAEQQTDSEAKLKEVAESVPLPRERVSTAVHMGAVYNEVLEEAAKMNADLIVVGSHRPAMATYLLGSNASTIVRHAPCSVLVVRENHTGEG</sequence>
<name>A0A840C2U5_9HYPH</name>
<dbReference type="PIRSF" id="PIRSF006276">
    <property type="entry name" value="UspA"/>
    <property type="match status" value="1"/>
</dbReference>
<evidence type="ECO:0000256" key="1">
    <source>
        <dbReference type="ARBA" id="ARBA00008791"/>
    </source>
</evidence>
<dbReference type="RefSeq" id="WP_019403577.1">
    <property type="nucleotide sequence ID" value="NZ_JACIEN010000003.1"/>
</dbReference>
<dbReference type="EMBL" id="JACIEN010000003">
    <property type="protein sequence ID" value="MBB4017819.1"/>
    <property type="molecule type" value="Genomic_DNA"/>
</dbReference>
<evidence type="ECO:0000256" key="2">
    <source>
        <dbReference type="PIRNR" id="PIRNR006276"/>
    </source>
</evidence>
<keyword evidence="5" id="KW-1185">Reference proteome</keyword>
<comment type="caution">
    <text evidence="4">The sequence shown here is derived from an EMBL/GenBank/DDBJ whole genome shotgun (WGS) entry which is preliminary data.</text>
</comment>
<organism evidence="4 5">
    <name type="scientific">Chelatococcus caeni</name>
    <dbReference type="NCBI Taxonomy" id="1348468"/>
    <lineage>
        <taxon>Bacteria</taxon>
        <taxon>Pseudomonadati</taxon>
        <taxon>Pseudomonadota</taxon>
        <taxon>Alphaproteobacteria</taxon>
        <taxon>Hyphomicrobiales</taxon>
        <taxon>Chelatococcaceae</taxon>
        <taxon>Chelatococcus</taxon>
    </lineage>
</organism>
<dbReference type="Pfam" id="PF00582">
    <property type="entry name" value="Usp"/>
    <property type="match status" value="1"/>
</dbReference>
<gene>
    <name evidence="4" type="ORF">GGR16_002853</name>
</gene>
<proteinExistence type="inferred from homology"/>
<dbReference type="Proteomes" id="UP000577362">
    <property type="component" value="Unassembled WGS sequence"/>
</dbReference>
<evidence type="ECO:0000313" key="4">
    <source>
        <dbReference type="EMBL" id="MBB4017819.1"/>
    </source>
</evidence>
<feature type="domain" description="UspA" evidence="3">
    <location>
        <begin position="1"/>
        <end position="140"/>
    </location>
</feature>
<reference evidence="4 5" key="1">
    <citation type="submission" date="2020-08" db="EMBL/GenBank/DDBJ databases">
        <title>Genomic Encyclopedia of Type Strains, Phase IV (KMG-IV): sequencing the most valuable type-strain genomes for metagenomic binning, comparative biology and taxonomic classification.</title>
        <authorList>
            <person name="Goeker M."/>
        </authorList>
    </citation>
    <scope>NUCLEOTIDE SEQUENCE [LARGE SCALE GENOMIC DNA]</scope>
    <source>
        <strain evidence="4 5">DSM 103737</strain>
    </source>
</reference>
<dbReference type="Gene3D" id="3.40.50.620">
    <property type="entry name" value="HUPs"/>
    <property type="match status" value="1"/>
</dbReference>